<organism evidence="1 2">
    <name type="scientific">Chelativorans salis</name>
    <dbReference type="NCBI Taxonomy" id="2978478"/>
    <lineage>
        <taxon>Bacteria</taxon>
        <taxon>Pseudomonadati</taxon>
        <taxon>Pseudomonadota</taxon>
        <taxon>Alphaproteobacteria</taxon>
        <taxon>Hyphomicrobiales</taxon>
        <taxon>Phyllobacteriaceae</taxon>
        <taxon>Chelativorans</taxon>
    </lineage>
</organism>
<accession>A0ABT2LM03</accession>
<dbReference type="EMBL" id="JAOCZP010000003">
    <property type="protein sequence ID" value="MCT7375467.1"/>
    <property type="molecule type" value="Genomic_DNA"/>
</dbReference>
<dbReference type="Proteomes" id="UP001320831">
    <property type="component" value="Unassembled WGS sequence"/>
</dbReference>
<name>A0ABT2LM03_9HYPH</name>
<comment type="caution">
    <text evidence="1">The sequence shown here is derived from an EMBL/GenBank/DDBJ whole genome shotgun (WGS) entry which is preliminary data.</text>
</comment>
<dbReference type="SUPFAM" id="SSF47598">
    <property type="entry name" value="Ribbon-helix-helix"/>
    <property type="match status" value="1"/>
</dbReference>
<dbReference type="InterPro" id="IPR010985">
    <property type="entry name" value="Ribbon_hlx_hlx"/>
</dbReference>
<dbReference type="RefSeq" id="WP_260902495.1">
    <property type="nucleotide sequence ID" value="NZ_JAOCZP010000003.1"/>
</dbReference>
<keyword evidence="2" id="KW-1185">Reference proteome</keyword>
<evidence type="ECO:0008006" key="3">
    <source>
        <dbReference type="Google" id="ProtNLM"/>
    </source>
</evidence>
<evidence type="ECO:0000313" key="1">
    <source>
        <dbReference type="EMBL" id="MCT7375467.1"/>
    </source>
</evidence>
<proteinExistence type="predicted"/>
<reference evidence="1 2" key="1">
    <citation type="submission" date="2022-09" db="EMBL/GenBank/DDBJ databases">
        <title>Chelativorans salina sp. nov., a novel slightly halophilic bacterium isolated from a saline lake sediment enrichment.</title>
        <authorList>
            <person name="Gao L."/>
            <person name="Fang B.-Z."/>
            <person name="Li W.-J."/>
        </authorList>
    </citation>
    <scope>NUCLEOTIDE SEQUENCE [LARGE SCALE GENOMIC DNA]</scope>
    <source>
        <strain evidence="1 2">EGI FJ00035</strain>
    </source>
</reference>
<sequence>MARTAALGLRIEPIVKEALEKAAKADRRTVASYVEMLIVADLEAKGFLPKGAAE</sequence>
<protein>
    <recommendedName>
        <fullName evidence="3">DUF1778 domain-containing protein</fullName>
    </recommendedName>
</protein>
<evidence type="ECO:0000313" key="2">
    <source>
        <dbReference type="Proteomes" id="UP001320831"/>
    </source>
</evidence>
<gene>
    <name evidence="1" type="ORF">N5A92_10535</name>
</gene>